<evidence type="ECO:0000256" key="3">
    <source>
        <dbReference type="ARBA" id="ARBA00009225"/>
    </source>
</evidence>
<keyword evidence="5 14" id="KW-0547">Nucleotide-binding</keyword>
<dbReference type="EC" id="2.7.1.-" evidence="14"/>
<dbReference type="GO" id="GO:0005536">
    <property type="term" value="F:D-glucose binding"/>
    <property type="evidence" value="ECO:0007669"/>
    <property type="project" value="InterPro"/>
</dbReference>
<evidence type="ECO:0000256" key="12">
    <source>
        <dbReference type="ARBA" id="ARBA00050361"/>
    </source>
</evidence>
<keyword evidence="6 14" id="KW-0418">Kinase</keyword>
<evidence type="ECO:0000313" key="17">
    <source>
        <dbReference type="EMBL" id="CAD7249896.1"/>
    </source>
</evidence>
<comment type="similarity">
    <text evidence="3 14">Belongs to the hexokinase family.</text>
</comment>
<dbReference type="Pfam" id="PF03727">
    <property type="entry name" value="Hexokinase_2"/>
    <property type="match status" value="1"/>
</dbReference>
<dbReference type="GO" id="GO:0006096">
    <property type="term" value="P:glycolytic process"/>
    <property type="evidence" value="ECO:0007669"/>
    <property type="project" value="UniProtKB-UniPathway"/>
</dbReference>
<comment type="pathway">
    <text evidence="1">Carbohydrate degradation; glycolysis; D-glyceraldehyde 3-phosphate and glycerone phosphate from D-glucose: step 1/4.</text>
</comment>
<dbReference type="PANTHER" id="PTHR19443">
    <property type="entry name" value="HEXOKINASE"/>
    <property type="match status" value="1"/>
</dbReference>
<dbReference type="FunFam" id="3.40.367.20:FF:000005">
    <property type="entry name" value="Phosphotransferase"/>
    <property type="match status" value="1"/>
</dbReference>
<dbReference type="GO" id="GO:0004340">
    <property type="term" value="F:glucokinase activity"/>
    <property type="evidence" value="ECO:0007669"/>
    <property type="project" value="TreeGrafter"/>
</dbReference>
<protein>
    <recommendedName>
        <fullName evidence="14">Phosphotransferase</fullName>
        <ecNumber evidence="14">2.7.1.-</ecNumber>
    </recommendedName>
</protein>
<evidence type="ECO:0000256" key="14">
    <source>
        <dbReference type="RuleBase" id="RU362007"/>
    </source>
</evidence>
<keyword evidence="4 14" id="KW-0808">Transferase</keyword>
<dbReference type="Pfam" id="PF00349">
    <property type="entry name" value="Hexokinase_1"/>
    <property type="match status" value="1"/>
</dbReference>
<dbReference type="PANTHER" id="PTHR19443:SF16">
    <property type="entry name" value="HEXOKINASE TYPE 1-RELATED"/>
    <property type="match status" value="1"/>
</dbReference>
<dbReference type="InterPro" id="IPR022673">
    <property type="entry name" value="Hexokinase_C"/>
</dbReference>
<dbReference type="Gene3D" id="3.30.420.40">
    <property type="match status" value="1"/>
</dbReference>
<evidence type="ECO:0000256" key="10">
    <source>
        <dbReference type="ARBA" id="ARBA00047905"/>
    </source>
</evidence>
<evidence type="ECO:0000313" key="18">
    <source>
        <dbReference type="Proteomes" id="UP000677054"/>
    </source>
</evidence>
<evidence type="ECO:0000256" key="7">
    <source>
        <dbReference type="ARBA" id="ARBA00022840"/>
    </source>
</evidence>
<dbReference type="PRINTS" id="PR00475">
    <property type="entry name" value="HEXOKINASE"/>
</dbReference>
<keyword evidence="7 14" id="KW-0067">ATP-binding</keyword>
<evidence type="ECO:0000256" key="6">
    <source>
        <dbReference type="ARBA" id="ARBA00022777"/>
    </source>
</evidence>
<dbReference type="SUPFAM" id="SSF53067">
    <property type="entry name" value="Actin-like ATPase domain"/>
    <property type="match status" value="2"/>
</dbReference>
<dbReference type="Proteomes" id="UP000677054">
    <property type="component" value="Unassembled WGS sequence"/>
</dbReference>
<dbReference type="InterPro" id="IPR043129">
    <property type="entry name" value="ATPase_NBD"/>
</dbReference>
<name>A0A7R9FP79_9CRUS</name>
<dbReference type="GO" id="GO:0005829">
    <property type="term" value="C:cytosol"/>
    <property type="evidence" value="ECO:0007669"/>
    <property type="project" value="TreeGrafter"/>
</dbReference>
<evidence type="ECO:0000256" key="9">
    <source>
        <dbReference type="ARBA" id="ARBA00044613"/>
    </source>
</evidence>
<evidence type="ECO:0000256" key="5">
    <source>
        <dbReference type="ARBA" id="ARBA00022741"/>
    </source>
</evidence>
<evidence type="ECO:0000256" key="1">
    <source>
        <dbReference type="ARBA" id="ARBA00004888"/>
    </source>
</evidence>
<evidence type="ECO:0000256" key="11">
    <source>
        <dbReference type="ARBA" id="ARBA00048160"/>
    </source>
</evidence>
<dbReference type="GO" id="GO:0001678">
    <property type="term" value="P:intracellular glucose homeostasis"/>
    <property type="evidence" value="ECO:0007669"/>
    <property type="project" value="InterPro"/>
</dbReference>
<reference evidence="17" key="1">
    <citation type="submission" date="2020-11" db="EMBL/GenBank/DDBJ databases">
        <authorList>
            <person name="Tran Van P."/>
        </authorList>
    </citation>
    <scope>NUCLEOTIDE SEQUENCE</scope>
</reference>
<evidence type="ECO:0000259" key="16">
    <source>
        <dbReference type="Pfam" id="PF03727"/>
    </source>
</evidence>
<feature type="domain" description="Hexokinase C-terminal" evidence="16">
    <location>
        <begin position="233"/>
        <end position="472"/>
    </location>
</feature>
<accession>A0A7R9FP79</accession>
<dbReference type="UniPathway" id="UPA00109">
    <property type="reaction ID" value="UER00180"/>
</dbReference>
<dbReference type="OrthoDB" id="419537at2759"/>
<proteinExistence type="inferred from homology"/>
<dbReference type="GO" id="GO:0008865">
    <property type="term" value="F:fructokinase activity"/>
    <property type="evidence" value="ECO:0007669"/>
    <property type="project" value="TreeGrafter"/>
</dbReference>
<dbReference type="Gene3D" id="3.40.367.20">
    <property type="match status" value="1"/>
</dbReference>
<comment type="pathway">
    <text evidence="2">Carbohydrate metabolism; hexose metabolism.</text>
</comment>
<comment type="function">
    <text evidence="13">Catalyzes the phosphorylation of various hexoses to hexose 6-phosphate.</text>
</comment>
<comment type="catalytic activity">
    <reaction evidence="10">
        <text>D-fructose + ATP = D-fructose 6-phosphate + ADP + H(+)</text>
        <dbReference type="Rhea" id="RHEA:16125"/>
        <dbReference type="ChEBI" id="CHEBI:15378"/>
        <dbReference type="ChEBI" id="CHEBI:30616"/>
        <dbReference type="ChEBI" id="CHEBI:37721"/>
        <dbReference type="ChEBI" id="CHEBI:61527"/>
        <dbReference type="ChEBI" id="CHEBI:456216"/>
        <dbReference type="EC" id="2.7.1.1"/>
    </reaction>
    <physiologicalReaction direction="left-to-right" evidence="10">
        <dbReference type="Rhea" id="RHEA:16126"/>
    </physiologicalReaction>
</comment>
<dbReference type="AlphaFoldDB" id="A0A7R9FP79"/>
<gene>
    <name evidence="17" type="ORF">DSTB1V02_LOCUS9682</name>
</gene>
<evidence type="ECO:0000256" key="4">
    <source>
        <dbReference type="ARBA" id="ARBA00022679"/>
    </source>
</evidence>
<comment type="catalytic activity">
    <reaction evidence="9">
        <text>a D-hexose + ATP = a D-hexose 6-phosphate + ADP + H(+)</text>
        <dbReference type="Rhea" id="RHEA:22740"/>
        <dbReference type="ChEBI" id="CHEBI:4194"/>
        <dbReference type="ChEBI" id="CHEBI:15378"/>
        <dbReference type="ChEBI" id="CHEBI:30616"/>
        <dbReference type="ChEBI" id="CHEBI:229467"/>
        <dbReference type="ChEBI" id="CHEBI:456216"/>
        <dbReference type="EC" id="2.7.1.1"/>
    </reaction>
    <physiologicalReaction direction="left-to-right" evidence="9">
        <dbReference type="Rhea" id="RHEA:22741"/>
    </physiologicalReaction>
</comment>
<evidence type="ECO:0000256" key="13">
    <source>
        <dbReference type="ARBA" id="ARBA00059457"/>
    </source>
</evidence>
<dbReference type="InterPro" id="IPR022672">
    <property type="entry name" value="Hexokinase_N"/>
</dbReference>
<organism evidence="17">
    <name type="scientific">Darwinula stevensoni</name>
    <dbReference type="NCBI Taxonomy" id="69355"/>
    <lineage>
        <taxon>Eukaryota</taxon>
        <taxon>Metazoa</taxon>
        <taxon>Ecdysozoa</taxon>
        <taxon>Arthropoda</taxon>
        <taxon>Crustacea</taxon>
        <taxon>Oligostraca</taxon>
        <taxon>Ostracoda</taxon>
        <taxon>Podocopa</taxon>
        <taxon>Podocopida</taxon>
        <taxon>Darwinulocopina</taxon>
        <taxon>Darwinuloidea</taxon>
        <taxon>Darwinulidae</taxon>
        <taxon>Darwinula</taxon>
    </lineage>
</organism>
<dbReference type="EMBL" id="LR902061">
    <property type="protein sequence ID" value="CAD7249896.1"/>
    <property type="molecule type" value="Genomic_DNA"/>
</dbReference>
<evidence type="ECO:0000256" key="2">
    <source>
        <dbReference type="ARBA" id="ARBA00005028"/>
    </source>
</evidence>
<keyword evidence="18" id="KW-1185">Reference proteome</keyword>
<evidence type="ECO:0000259" key="15">
    <source>
        <dbReference type="Pfam" id="PF00349"/>
    </source>
</evidence>
<sequence>MSKKDAKEGVGKSKLSALEKLRSEYDDKRKLAVIERCKPFTLSDAQLNQVCGSMMRALKDGLRQSRRDRSSVKCYPTYVRTLPTGKERGNFLALDLGGTNFRVLHVEIGPDGQLKQDSKIYAVPASVMTGRGESLFSHLVDCIEHFAKERGLRGVPLGFTFSFPCRQEGLARGRLVRWTKGFACEGVEGRDVGGMLQEALDRRPGIDVEVKAVINDTTGTLVSKAWDRRNASVGVIVGTGFNVCYVEKASRVGGMEGEAGRTKEGRAEEGTMVVNTEMGAFGEKGELEGVRTEFDRVVDAASIHPGEHVLEKLVSGMYLGELVRVVLLGLREEGLVFEGRRCLQLREKGSVPTKYVSEIESDGPHHRVMAREILEEVGVSEPTVHDCATVRYVCRAVSRRAAHLAAAAVAAVARRVERSPVVAAVDGSLFRHHPHFARIMQEKTQQLLGPGTEVELCLSEDGSGRGAALVAASVR</sequence>
<dbReference type="GO" id="GO:0005524">
    <property type="term" value="F:ATP binding"/>
    <property type="evidence" value="ECO:0007669"/>
    <property type="project" value="UniProtKB-UniRule"/>
</dbReference>
<dbReference type="FunFam" id="3.30.420.40:FF:000095">
    <property type="entry name" value="Phosphotransferase"/>
    <property type="match status" value="1"/>
</dbReference>
<dbReference type="EMBL" id="CAJPEV010002544">
    <property type="protein sequence ID" value="CAG0897266.1"/>
    <property type="molecule type" value="Genomic_DNA"/>
</dbReference>
<comment type="catalytic activity">
    <reaction evidence="11">
        <text>D-glucose + ATP = D-glucose 6-phosphate + ADP + H(+)</text>
        <dbReference type="Rhea" id="RHEA:17825"/>
        <dbReference type="ChEBI" id="CHEBI:4167"/>
        <dbReference type="ChEBI" id="CHEBI:15378"/>
        <dbReference type="ChEBI" id="CHEBI:30616"/>
        <dbReference type="ChEBI" id="CHEBI:61548"/>
        <dbReference type="ChEBI" id="CHEBI:456216"/>
        <dbReference type="EC" id="2.7.1.1"/>
    </reaction>
    <physiologicalReaction direction="left-to-right" evidence="11">
        <dbReference type="Rhea" id="RHEA:17826"/>
    </physiologicalReaction>
</comment>
<dbReference type="GO" id="GO:0006006">
    <property type="term" value="P:glucose metabolic process"/>
    <property type="evidence" value="ECO:0007669"/>
    <property type="project" value="TreeGrafter"/>
</dbReference>
<feature type="domain" description="Hexokinase N-terminal" evidence="15">
    <location>
        <begin position="35"/>
        <end position="226"/>
    </location>
</feature>
<dbReference type="PROSITE" id="PS51748">
    <property type="entry name" value="HEXOKINASE_2"/>
    <property type="match status" value="1"/>
</dbReference>
<keyword evidence="8 14" id="KW-0324">Glycolysis</keyword>
<comment type="catalytic activity">
    <reaction evidence="12">
        <text>D-mannose + ATP = D-mannose 6-phosphate + ADP + H(+)</text>
        <dbReference type="Rhea" id="RHEA:11028"/>
        <dbReference type="ChEBI" id="CHEBI:4208"/>
        <dbReference type="ChEBI" id="CHEBI:15378"/>
        <dbReference type="ChEBI" id="CHEBI:30616"/>
        <dbReference type="ChEBI" id="CHEBI:58735"/>
        <dbReference type="ChEBI" id="CHEBI:456216"/>
        <dbReference type="EC" id="2.7.1.1"/>
    </reaction>
    <physiologicalReaction direction="left-to-right" evidence="12">
        <dbReference type="Rhea" id="RHEA:11029"/>
    </physiologicalReaction>
</comment>
<dbReference type="UniPathway" id="UPA00242"/>
<evidence type="ECO:0000256" key="8">
    <source>
        <dbReference type="ARBA" id="ARBA00023152"/>
    </source>
</evidence>
<dbReference type="GO" id="GO:0005739">
    <property type="term" value="C:mitochondrion"/>
    <property type="evidence" value="ECO:0007669"/>
    <property type="project" value="TreeGrafter"/>
</dbReference>
<dbReference type="InterPro" id="IPR001312">
    <property type="entry name" value="Hexokinase"/>
</dbReference>